<evidence type="ECO:0000256" key="4">
    <source>
        <dbReference type="ARBA" id="ARBA00022857"/>
    </source>
</evidence>
<evidence type="ECO:0000256" key="7">
    <source>
        <dbReference type="ARBA" id="ARBA00023140"/>
    </source>
</evidence>
<proteinExistence type="inferred from homology"/>
<evidence type="ECO:0000256" key="8">
    <source>
        <dbReference type="ARBA" id="ARBA00040243"/>
    </source>
</evidence>
<dbReference type="InterPro" id="IPR003033">
    <property type="entry name" value="SCP2_sterol-bd_dom"/>
</dbReference>
<dbReference type="CDD" id="cd09762">
    <property type="entry name" value="HSDL2_SDR_c"/>
    <property type="match status" value="1"/>
</dbReference>
<evidence type="ECO:0000256" key="3">
    <source>
        <dbReference type="ARBA" id="ARBA00006484"/>
    </source>
</evidence>
<evidence type="ECO:0000259" key="9">
    <source>
        <dbReference type="Pfam" id="PF02036"/>
    </source>
</evidence>
<reference evidence="10 11" key="1">
    <citation type="submission" date="2022-05" db="EMBL/GenBank/DDBJ databases">
        <authorList>
            <consortium name="Genoscope - CEA"/>
            <person name="William W."/>
        </authorList>
    </citation>
    <scope>NUCLEOTIDE SEQUENCE [LARGE SCALE GENOMIC DNA]</scope>
</reference>
<dbReference type="NCBIfam" id="NF006133">
    <property type="entry name" value="PRK08278.1"/>
    <property type="match status" value="1"/>
</dbReference>
<keyword evidence="11" id="KW-1185">Reference proteome</keyword>
<keyword evidence="6" id="KW-0496">Mitochondrion</keyword>
<dbReference type="Proteomes" id="UP001159405">
    <property type="component" value="Unassembled WGS sequence"/>
</dbReference>
<feature type="domain" description="SCP2" evidence="9">
    <location>
        <begin position="691"/>
        <end position="785"/>
    </location>
</feature>
<dbReference type="InterPro" id="IPR036291">
    <property type="entry name" value="NAD(P)-bd_dom_sf"/>
</dbReference>
<evidence type="ECO:0000256" key="5">
    <source>
        <dbReference type="ARBA" id="ARBA00023002"/>
    </source>
</evidence>
<protein>
    <recommendedName>
        <fullName evidence="8">Hydroxysteroid dehydrogenase-like protein 2</fullName>
    </recommendedName>
</protein>
<sequence length="792" mass="87124">MVFCPEHPKQDQNLKFTPLSEMTSIPAPFILEAPRKSRSLFDFLQLMAITVSSVSLLWKGKGLQEKAEYDLMNSVNARGTFLCSKACLPFLKKAQNPHILNITPPLNMKHEWFKDNVAYSISKFGMTLCVLGMSQEFKNDGIAVNGLWPKKPIATVAVEVMYSKEALAFCRTDQIMADAAYALLTKNSRTRTGEFLYDEDILKQDGITDYDQYLVSPEALKTENVSPSLHIGSVSQVFEKVHSLCNEELVQSINGIFEFHLSGKESGVWYLDLKNNSGNAGRGSFHGDPGCTMILDSEDFVKMFQGQLNPLQAFMGGKMEVKGDKMLAAKLEKLMGTMKPPSPSGHSRSLNAGQYIRGLKSLIRRLMENVEHRLHAPYKINFRKLAGKTIFITGASRGIGKAIALKAAQDGANIVIAAKTTEPHPKLPGTIYTAAKEVETAGGKCLPCAVDIRDEDTVNKAVQDAVKKFGGIDILVNNASAISLTGTLDTPMKRYDLMNSINARGTFLCSQACLPYLKTAKNPHILNISPPLNMKPYWFKSHVAYTMAKYGMSMCVLGMAEEFKDVGISINALWPKTAIATAAMEMLGGKEALAQCRTDQIMADAAYVILTRDSRARTGEFLIDEDVLKDVGVTDFEQYSCVPGSKLLPDFFLDVEGYDPQEMLESQKKMTQSTSQGSSGEGVVQIFDKIKSLGDEELVRSVNGVFEFHLDGKEPGVWFVDLKNNSGSVGSGSFPGGDANCTMNLDSEDFVKMFKGELNPTQAFMGGKLKIKGDMMLAMKLEKLMGKMKSKL</sequence>
<keyword evidence="5" id="KW-0560">Oxidoreductase</keyword>
<keyword evidence="7" id="KW-0576">Peroxisome</keyword>
<dbReference type="PANTHER" id="PTHR42808:SF3">
    <property type="entry name" value="HYDROXYSTEROID DEHYDROGENASE-LIKE PROTEIN 2"/>
    <property type="match status" value="1"/>
</dbReference>
<dbReference type="InterPro" id="IPR002347">
    <property type="entry name" value="SDR_fam"/>
</dbReference>
<dbReference type="Pfam" id="PF00106">
    <property type="entry name" value="adh_short"/>
    <property type="match status" value="2"/>
</dbReference>
<evidence type="ECO:0000313" key="10">
    <source>
        <dbReference type="EMBL" id="CAH3036614.1"/>
    </source>
</evidence>
<dbReference type="EMBL" id="CALNXK010000004">
    <property type="protein sequence ID" value="CAH3036614.1"/>
    <property type="molecule type" value="Genomic_DNA"/>
</dbReference>
<gene>
    <name evidence="10" type="ORF">PLOB_00031077</name>
</gene>
<name>A0ABN8MXM9_9CNID</name>
<dbReference type="Gene3D" id="3.40.50.720">
    <property type="entry name" value="NAD(P)-binding Rossmann-like Domain"/>
    <property type="match status" value="2"/>
</dbReference>
<comment type="subcellular location">
    <subcellularLocation>
        <location evidence="1">Mitochondrion</location>
    </subcellularLocation>
    <subcellularLocation>
        <location evidence="2">Peroxisome</location>
    </subcellularLocation>
</comment>
<evidence type="ECO:0000256" key="6">
    <source>
        <dbReference type="ARBA" id="ARBA00023128"/>
    </source>
</evidence>
<dbReference type="InterPro" id="IPR051935">
    <property type="entry name" value="HSDL2"/>
</dbReference>
<evidence type="ECO:0000256" key="1">
    <source>
        <dbReference type="ARBA" id="ARBA00004173"/>
    </source>
</evidence>
<dbReference type="Gene3D" id="3.30.1050.10">
    <property type="entry name" value="SCP2 sterol-binding domain"/>
    <property type="match status" value="2"/>
</dbReference>
<feature type="domain" description="SCP2" evidence="9">
    <location>
        <begin position="246"/>
        <end position="335"/>
    </location>
</feature>
<accession>A0ABN8MXM9</accession>
<dbReference type="Pfam" id="PF02036">
    <property type="entry name" value="SCP2"/>
    <property type="match status" value="2"/>
</dbReference>
<comment type="caution">
    <text evidence="10">The sequence shown here is derived from an EMBL/GenBank/DDBJ whole genome shotgun (WGS) entry which is preliminary data.</text>
</comment>
<comment type="similarity">
    <text evidence="3">Belongs to the short-chain dehydrogenases/reductases (SDR) family.</text>
</comment>
<organism evidence="10 11">
    <name type="scientific">Porites lobata</name>
    <dbReference type="NCBI Taxonomy" id="104759"/>
    <lineage>
        <taxon>Eukaryota</taxon>
        <taxon>Metazoa</taxon>
        <taxon>Cnidaria</taxon>
        <taxon>Anthozoa</taxon>
        <taxon>Hexacorallia</taxon>
        <taxon>Scleractinia</taxon>
        <taxon>Fungiina</taxon>
        <taxon>Poritidae</taxon>
        <taxon>Porites</taxon>
    </lineage>
</organism>
<dbReference type="PRINTS" id="PR00081">
    <property type="entry name" value="GDHRDH"/>
</dbReference>
<keyword evidence="4" id="KW-0521">NADP</keyword>
<evidence type="ECO:0000313" key="11">
    <source>
        <dbReference type="Proteomes" id="UP001159405"/>
    </source>
</evidence>
<dbReference type="SUPFAM" id="SSF55718">
    <property type="entry name" value="SCP-like"/>
    <property type="match status" value="2"/>
</dbReference>
<dbReference type="SUPFAM" id="SSF51735">
    <property type="entry name" value="NAD(P)-binding Rossmann-fold domains"/>
    <property type="match status" value="2"/>
</dbReference>
<dbReference type="InterPro" id="IPR036527">
    <property type="entry name" value="SCP2_sterol-bd_dom_sf"/>
</dbReference>
<dbReference type="PANTHER" id="PTHR42808">
    <property type="entry name" value="HYDROXYSTEROID DEHYDROGENASE-LIKE PROTEIN 2"/>
    <property type="match status" value="1"/>
</dbReference>
<evidence type="ECO:0000256" key="2">
    <source>
        <dbReference type="ARBA" id="ARBA00004275"/>
    </source>
</evidence>